<comment type="caution">
    <text evidence="2">The sequence shown here is derived from an EMBL/GenBank/DDBJ whole genome shotgun (WGS) entry which is preliminary data.</text>
</comment>
<dbReference type="AlphaFoldDB" id="A0A1J6HK16"/>
<keyword evidence="1" id="KW-0732">Signal</keyword>
<proteinExistence type="predicted"/>
<dbReference type="EMBL" id="MOEC01000014">
    <property type="protein sequence ID" value="OIS92715.1"/>
    <property type="molecule type" value="Genomic_DNA"/>
</dbReference>
<evidence type="ECO:0000313" key="2">
    <source>
        <dbReference type="EMBL" id="OIS92715.1"/>
    </source>
</evidence>
<organism evidence="2 3">
    <name type="scientific">Brucella cytisi</name>
    <dbReference type="NCBI Taxonomy" id="407152"/>
    <lineage>
        <taxon>Bacteria</taxon>
        <taxon>Pseudomonadati</taxon>
        <taxon>Pseudomonadota</taxon>
        <taxon>Alphaproteobacteria</taxon>
        <taxon>Hyphomicrobiales</taxon>
        <taxon>Brucellaceae</taxon>
        <taxon>Brucella/Ochrobactrum group</taxon>
        <taxon>Brucella</taxon>
    </lineage>
</organism>
<evidence type="ECO:0000256" key="1">
    <source>
        <dbReference type="SAM" id="SignalP"/>
    </source>
</evidence>
<feature type="chain" id="PRO_5009639061" description="Lipoprotein" evidence="1">
    <location>
        <begin position="22"/>
        <end position="196"/>
    </location>
</feature>
<protein>
    <recommendedName>
        <fullName evidence="4">Lipoprotein</fullName>
    </recommendedName>
</protein>
<keyword evidence="3" id="KW-1185">Reference proteome</keyword>
<dbReference type="Proteomes" id="UP000182985">
    <property type="component" value="Unassembled WGS sequence"/>
</dbReference>
<reference evidence="2 3" key="1">
    <citation type="submission" date="2016-10" db="EMBL/GenBank/DDBJ databases">
        <title>The Draft Genome Sequence of the Potato Rhizosphere Bacteria Ochrobactrum sp. IPA7.2.</title>
        <authorList>
            <person name="Gogoleva N.E."/>
            <person name="Khlopko Y.A."/>
            <person name="Burygin G.L."/>
            <person name="Plotnikov A.O."/>
        </authorList>
    </citation>
    <scope>NUCLEOTIDE SEQUENCE [LARGE SCALE GENOMIC DNA]</scope>
    <source>
        <strain evidence="2 3">IPA7.2</strain>
    </source>
</reference>
<gene>
    <name evidence="2" type="ORF">BLA27_14840</name>
</gene>
<accession>A0A1J6HK16</accession>
<name>A0A1J6HK16_9HYPH</name>
<feature type="signal peptide" evidence="1">
    <location>
        <begin position="1"/>
        <end position="21"/>
    </location>
</feature>
<evidence type="ECO:0008006" key="4">
    <source>
        <dbReference type="Google" id="ProtNLM"/>
    </source>
</evidence>
<sequence>MRETRVLLALTAILVANVSLAEQVDQKSIAAGSAQWVSSSGDKSPTDAMVDIGSMRQIGDALEVIIRWPYLPASYGPEAVEKDRIICRADGALSFSVEEGHVSPDGHFQFKNVYDPASQRAEAEKRASQVAKIGNGVSSYGSDPRSLACWAAARKCANEAFTWPPPPNRTPLEYTERARKLNKDYNELFVPTCKLE</sequence>
<evidence type="ECO:0000313" key="3">
    <source>
        <dbReference type="Proteomes" id="UP000182985"/>
    </source>
</evidence>